<proteinExistence type="predicted"/>
<comment type="caution">
    <text evidence="1">The sequence shown here is derived from an EMBL/GenBank/DDBJ whole genome shotgun (WGS) entry which is preliminary data.</text>
</comment>
<protein>
    <submittedName>
        <fullName evidence="1">Uncharacterized protein</fullName>
    </submittedName>
</protein>
<dbReference type="AlphaFoldDB" id="A0ABD3U9W6"/>
<reference evidence="1 2" key="1">
    <citation type="submission" date="2024-12" db="EMBL/GenBank/DDBJ databases">
        <title>The unique morphological basis and parallel evolutionary history of personate flowers in Penstemon.</title>
        <authorList>
            <person name="Depatie T.H."/>
            <person name="Wessinger C.A."/>
        </authorList>
    </citation>
    <scope>NUCLEOTIDE SEQUENCE [LARGE SCALE GENOMIC DNA]</scope>
    <source>
        <strain evidence="1">WTNN_2</strain>
        <tissue evidence="1">Leaf</tissue>
    </source>
</reference>
<organism evidence="1 2">
    <name type="scientific">Penstemon smallii</name>
    <dbReference type="NCBI Taxonomy" id="265156"/>
    <lineage>
        <taxon>Eukaryota</taxon>
        <taxon>Viridiplantae</taxon>
        <taxon>Streptophyta</taxon>
        <taxon>Embryophyta</taxon>
        <taxon>Tracheophyta</taxon>
        <taxon>Spermatophyta</taxon>
        <taxon>Magnoliopsida</taxon>
        <taxon>eudicotyledons</taxon>
        <taxon>Gunneridae</taxon>
        <taxon>Pentapetalae</taxon>
        <taxon>asterids</taxon>
        <taxon>lamiids</taxon>
        <taxon>Lamiales</taxon>
        <taxon>Plantaginaceae</taxon>
        <taxon>Cheloneae</taxon>
        <taxon>Penstemon</taxon>
    </lineage>
</organism>
<evidence type="ECO:0000313" key="2">
    <source>
        <dbReference type="Proteomes" id="UP001634393"/>
    </source>
</evidence>
<dbReference type="Proteomes" id="UP001634393">
    <property type="component" value="Unassembled WGS sequence"/>
</dbReference>
<sequence>MESPQNGCVTTPTKTSSLVLSKLHFGDSYELEKEGSTHFLEIESDLFNLIISKLPEDYTLIFYLFDRTLNPNFMNVDSENWTLCRAAISTSDKKEWVIICQRLERLSSAWNDLPFKKRSWTSQFNYVNSNFVQQHNGSIHFLVQYKTFSTYISQDCVGLKLDTVLGAAFALQLFVFDYENPPPLLGKIPLNLNLYP</sequence>
<keyword evidence="2" id="KW-1185">Reference proteome</keyword>
<dbReference type="EMBL" id="JBJXBP010000002">
    <property type="protein sequence ID" value="KAL3846246.1"/>
    <property type="molecule type" value="Genomic_DNA"/>
</dbReference>
<name>A0ABD3U9W6_9LAMI</name>
<evidence type="ECO:0000313" key="1">
    <source>
        <dbReference type="EMBL" id="KAL3846246.1"/>
    </source>
</evidence>
<accession>A0ABD3U9W6</accession>
<gene>
    <name evidence="1" type="ORF">ACJIZ3_003649</name>
</gene>